<dbReference type="InterPro" id="IPR001029">
    <property type="entry name" value="Flagellin_N"/>
</dbReference>
<evidence type="ECO:0000256" key="4">
    <source>
        <dbReference type="RuleBase" id="RU362073"/>
    </source>
</evidence>
<evidence type="ECO:0000313" key="7">
    <source>
        <dbReference type="EMBL" id="NMC62218.1"/>
    </source>
</evidence>
<evidence type="ECO:0000259" key="5">
    <source>
        <dbReference type="Pfam" id="PF00669"/>
    </source>
</evidence>
<dbReference type="PANTHER" id="PTHR42792">
    <property type="entry name" value="FLAGELLIN"/>
    <property type="match status" value="1"/>
</dbReference>
<dbReference type="SUPFAM" id="SSF64518">
    <property type="entry name" value="Phase 1 flagellin"/>
    <property type="match status" value="1"/>
</dbReference>
<dbReference type="AlphaFoldDB" id="A0A7X9IIM9"/>
<dbReference type="EMBL" id="JAAZON010000137">
    <property type="protein sequence ID" value="NMC62218.1"/>
    <property type="molecule type" value="Genomic_DNA"/>
</dbReference>
<dbReference type="GO" id="GO:0009288">
    <property type="term" value="C:bacterial-type flagellum"/>
    <property type="evidence" value="ECO:0007669"/>
    <property type="project" value="UniProtKB-SubCell"/>
</dbReference>
<gene>
    <name evidence="7" type="ORF">GYA55_03535</name>
</gene>
<dbReference type="Pfam" id="PF13517">
    <property type="entry name" value="FG-GAP_3"/>
    <property type="match status" value="4"/>
</dbReference>
<organism evidence="7 8">
    <name type="scientific">SAR324 cluster bacterium</name>
    <dbReference type="NCBI Taxonomy" id="2024889"/>
    <lineage>
        <taxon>Bacteria</taxon>
        <taxon>Deltaproteobacteria</taxon>
        <taxon>SAR324 cluster</taxon>
    </lineage>
</organism>
<name>A0A7X9IIM9_9DELT</name>
<dbReference type="Gene3D" id="2.130.10.130">
    <property type="entry name" value="Integrin alpha, N-terminal"/>
    <property type="match status" value="2"/>
</dbReference>
<dbReference type="PANTHER" id="PTHR42792:SF2">
    <property type="entry name" value="FLAGELLIN"/>
    <property type="match status" value="1"/>
</dbReference>
<dbReference type="InterPro" id="IPR013517">
    <property type="entry name" value="FG-GAP"/>
</dbReference>
<evidence type="ECO:0000256" key="2">
    <source>
        <dbReference type="ARBA" id="ARBA00022729"/>
    </source>
</evidence>
<comment type="subcellular location">
    <subcellularLocation>
        <location evidence="4">Secreted</location>
    </subcellularLocation>
    <subcellularLocation>
        <location evidence="4">Bacterial flagellum</location>
    </subcellularLocation>
</comment>
<comment type="similarity">
    <text evidence="1 4">Belongs to the bacterial flagellin family.</text>
</comment>
<dbReference type="Pfam" id="PF00669">
    <property type="entry name" value="Flagellin_N"/>
    <property type="match status" value="1"/>
</dbReference>
<dbReference type="InterPro" id="IPR001492">
    <property type="entry name" value="Flagellin"/>
</dbReference>
<proteinExistence type="inferred from homology"/>
<dbReference type="Proteomes" id="UP000524246">
    <property type="component" value="Unassembled WGS sequence"/>
</dbReference>
<reference evidence="7 8" key="1">
    <citation type="journal article" date="2020" name="Biotechnol. Biofuels">
        <title>New insights from the biogas microbiome by comprehensive genome-resolved metagenomics of nearly 1600 species originating from multiple anaerobic digesters.</title>
        <authorList>
            <person name="Campanaro S."/>
            <person name="Treu L."/>
            <person name="Rodriguez-R L.M."/>
            <person name="Kovalovszki A."/>
            <person name="Ziels R.M."/>
            <person name="Maus I."/>
            <person name="Zhu X."/>
            <person name="Kougias P.G."/>
            <person name="Basile A."/>
            <person name="Luo G."/>
            <person name="Schluter A."/>
            <person name="Konstantinidis K.T."/>
            <person name="Angelidaki I."/>
        </authorList>
    </citation>
    <scope>NUCLEOTIDE SEQUENCE [LARGE SCALE GENOMIC DNA]</scope>
    <source>
        <strain evidence="7">AS27yjCOA_65</strain>
    </source>
</reference>
<dbReference type="GO" id="GO:0005198">
    <property type="term" value="F:structural molecule activity"/>
    <property type="evidence" value="ECO:0007669"/>
    <property type="project" value="UniProtKB-UniRule"/>
</dbReference>
<sequence length="623" mass="64051">VKSFERLSSGLRINNASDDPAGLAVAESLKANNRVLTQGVRNLNDGISLVNVADAALESLSNIVTRINELATQAATGSYGSAQREAMDQEAQELSEEYSRIVLSTKFNDRRVFSGDFGSLNLQAGYGVSGVIASTLGGAVGTGTFAASSTTTASWNGTTNAITFGDLNSDGILDMVTADDKGAEGWVNIRIGNGDGSFKSPTSFLTDPGTGVSAVVLSDLNNDGSLDIISGGENAIYIQIGNGNGTFASPVLIAEMISASGLAVNDINNDGRADIVATGGSGIARVYLGNGNGTFSTAGTYAAESISHAASLADLNNDGNLDLITVGESGNSGYASIRLGNGDGTFKAKVSYEMLAGTAAVGLYDVSLADLNGDGVLDLVSAGTNDEGAGEGYVSIRLGNADGTFKKNTPYRVDDSYLGGSNSSSKSVELADVNGDGFVDIVTADTLFDSFGAGFTIMLGNGDGTFKQGTGYDQSGTGAYGLAVADLNRDGVPDVATVGTTGGWNGLTTIRMSNTTSGLGPLLPFSLKTISGAKQAMSDMEESLMRLGIQRGVVGAFSSRLSFAVNNIRLSTENLSAAESRIRDVDVAEEVTNLTNRQIQSQAATAILTQANQQIRLVIHLLQ</sequence>
<keyword evidence="3 4" id="KW-0975">Bacterial flagellum</keyword>
<feature type="domain" description="Flagellin C-terminal" evidence="6">
    <location>
        <begin position="541"/>
        <end position="622"/>
    </location>
</feature>
<dbReference type="InterPro" id="IPR042187">
    <property type="entry name" value="Flagellin_C_sub2"/>
</dbReference>
<dbReference type="InterPro" id="IPR028994">
    <property type="entry name" value="Integrin_alpha_N"/>
</dbReference>
<comment type="caution">
    <text evidence="7">The sequence shown here is derived from an EMBL/GenBank/DDBJ whole genome shotgun (WGS) entry which is preliminary data.</text>
</comment>
<dbReference type="GO" id="GO:0005576">
    <property type="term" value="C:extracellular region"/>
    <property type="evidence" value="ECO:0007669"/>
    <property type="project" value="UniProtKB-SubCell"/>
</dbReference>
<comment type="function">
    <text evidence="4">Flagellin is the subunit protein which polymerizes to form the filaments of bacterial flagella.</text>
</comment>
<dbReference type="InterPro" id="IPR046358">
    <property type="entry name" value="Flagellin_C"/>
</dbReference>
<dbReference type="Gene3D" id="6.10.10.10">
    <property type="entry name" value="Flagellar export chaperone, C-terminal domain"/>
    <property type="match status" value="1"/>
</dbReference>
<evidence type="ECO:0000256" key="3">
    <source>
        <dbReference type="ARBA" id="ARBA00023143"/>
    </source>
</evidence>
<evidence type="ECO:0000259" key="6">
    <source>
        <dbReference type="Pfam" id="PF00700"/>
    </source>
</evidence>
<keyword evidence="2" id="KW-0732">Signal</keyword>
<evidence type="ECO:0000256" key="1">
    <source>
        <dbReference type="ARBA" id="ARBA00005709"/>
    </source>
</evidence>
<protein>
    <recommendedName>
        <fullName evidence="4">Flagellin</fullName>
    </recommendedName>
</protein>
<feature type="domain" description="Flagellin N-terminal" evidence="5">
    <location>
        <begin position="2"/>
        <end position="115"/>
    </location>
</feature>
<dbReference type="PRINTS" id="PR00207">
    <property type="entry name" value="FLAGELLIN"/>
</dbReference>
<evidence type="ECO:0000313" key="8">
    <source>
        <dbReference type="Proteomes" id="UP000524246"/>
    </source>
</evidence>
<dbReference type="SUPFAM" id="SSF69318">
    <property type="entry name" value="Integrin alpha N-terminal domain"/>
    <property type="match status" value="2"/>
</dbReference>
<accession>A0A7X9IIM9</accession>
<feature type="non-terminal residue" evidence="7">
    <location>
        <position position="1"/>
    </location>
</feature>
<dbReference type="Pfam" id="PF00700">
    <property type="entry name" value="Flagellin_C"/>
    <property type="match status" value="1"/>
</dbReference>
<dbReference type="Gene3D" id="1.20.1330.10">
    <property type="entry name" value="f41 fragment of flagellin, N-terminal domain"/>
    <property type="match status" value="1"/>
</dbReference>
<keyword evidence="4" id="KW-0964">Secreted</keyword>